<dbReference type="NCBIfam" id="TIGR00254">
    <property type="entry name" value="GGDEF"/>
    <property type="match status" value="1"/>
</dbReference>
<dbReference type="OrthoDB" id="425396at2"/>
<dbReference type="Pfam" id="PF00563">
    <property type="entry name" value="EAL"/>
    <property type="match status" value="1"/>
</dbReference>
<dbReference type="CDD" id="cd19920">
    <property type="entry name" value="REC_PA4781-like"/>
    <property type="match status" value="1"/>
</dbReference>
<dbReference type="GO" id="GO:0071111">
    <property type="term" value="F:cyclic-guanylate-specific phosphodiesterase activity"/>
    <property type="evidence" value="ECO:0007669"/>
    <property type="project" value="InterPro"/>
</dbReference>
<evidence type="ECO:0000256" key="2">
    <source>
        <dbReference type="SAM" id="Coils"/>
    </source>
</evidence>
<evidence type="ECO:0000256" key="1">
    <source>
        <dbReference type="PROSITE-ProRule" id="PRU00169"/>
    </source>
</evidence>
<dbReference type="InterPro" id="IPR011006">
    <property type="entry name" value="CheY-like_superfamily"/>
</dbReference>
<dbReference type="InterPro" id="IPR000160">
    <property type="entry name" value="GGDEF_dom"/>
</dbReference>
<dbReference type="Pfam" id="PF00990">
    <property type="entry name" value="GGDEF"/>
    <property type="match status" value="1"/>
</dbReference>
<feature type="modified residue" description="4-aspartylphosphate" evidence="1">
    <location>
        <position position="61"/>
    </location>
</feature>
<dbReference type="InterPro" id="IPR035919">
    <property type="entry name" value="EAL_sf"/>
</dbReference>
<dbReference type="SUPFAM" id="SSF55073">
    <property type="entry name" value="Nucleotide cyclase"/>
    <property type="match status" value="1"/>
</dbReference>
<evidence type="ECO:0000259" key="4">
    <source>
        <dbReference type="PROSITE" id="PS50883"/>
    </source>
</evidence>
<gene>
    <name evidence="6" type="ORF">BH720_06285</name>
</gene>
<dbReference type="InterPro" id="IPR043128">
    <property type="entry name" value="Rev_trsase/Diguanyl_cyclase"/>
</dbReference>
<dbReference type="Gene3D" id="3.20.20.450">
    <property type="entry name" value="EAL domain"/>
    <property type="match status" value="1"/>
</dbReference>
<reference evidence="6" key="1">
    <citation type="submission" date="2016-09" db="EMBL/GenBank/DDBJ databases">
        <title>Draft genome of thermotolerant cyanobacterium Desertifilum sp. strain IPPAS B-1220.</title>
        <authorList>
            <person name="Sinetova M.A."/>
            <person name="Bolakhan K."/>
            <person name="Zayadan B.K."/>
            <person name="Mironov K.S."/>
            <person name="Ustinova V."/>
            <person name="Kupriyanova E.V."/>
            <person name="Sidorov R.A."/>
            <person name="Skrypnik A.N."/>
            <person name="Gogoleva N.E."/>
            <person name="Gogolev Y.V."/>
            <person name="Los D.A."/>
        </authorList>
    </citation>
    <scope>NUCLEOTIDE SEQUENCE [LARGE SCALE GENOMIC DNA]</scope>
    <source>
        <strain evidence="6">IPPAS B-1220</strain>
    </source>
</reference>
<feature type="domain" description="Response regulatory" evidence="3">
    <location>
        <begin position="12"/>
        <end position="128"/>
    </location>
</feature>
<dbReference type="InterPro" id="IPR050706">
    <property type="entry name" value="Cyclic-di-GMP_PDE-like"/>
</dbReference>
<dbReference type="PROSITE" id="PS50110">
    <property type="entry name" value="RESPONSE_REGULATORY"/>
    <property type="match status" value="1"/>
</dbReference>
<organism evidence="6">
    <name type="scientific">Desertifilum tharense IPPAS B-1220</name>
    <dbReference type="NCBI Taxonomy" id="1781255"/>
    <lineage>
        <taxon>Bacteria</taxon>
        <taxon>Bacillati</taxon>
        <taxon>Cyanobacteriota</taxon>
        <taxon>Cyanophyceae</taxon>
        <taxon>Desertifilales</taxon>
        <taxon>Desertifilaceae</taxon>
        <taxon>Desertifilum</taxon>
    </lineage>
</organism>
<dbReference type="SUPFAM" id="SSF52172">
    <property type="entry name" value="CheY-like"/>
    <property type="match status" value="1"/>
</dbReference>
<dbReference type="CDD" id="cd01948">
    <property type="entry name" value="EAL"/>
    <property type="match status" value="1"/>
</dbReference>
<dbReference type="SMART" id="SM00267">
    <property type="entry name" value="GGDEF"/>
    <property type="match status" value="1"/>
</dbReference>
<dbReference type="Gene3D" id="3.30.70.270">
    <property type="match status" value="1"/>
</dbReference>
<keyword evidence="1" id="KW-0597">Phosphoprotein</keyword>
<dbReference type="PANTHER" id="PTHR33121:SF70">
    <property type="entry name" value="SIGNALING PROTEIN YKOW"/>
    <property type="match status" value="1"/>
</dbReference>
<keyword evidence="2" id="KW-0175">Coiled coil</keyword>
<dbReference type="Pfam" id="PF00072">
    <property type="entry name" value="Response_reg"/>
    <property type="match status" value="1"/>
</dbReference>
<dbReference type="EMBL" id="MJGC01000041">
    <property type="protein sequence ID" value="OEJ76206.1"/>
    <property type="molecule type" value="Genomic_DNA"/>
</dbReference>
<dbReference type="InterPro" id="IPR001633">
    <property type="entry name" value="EAL_dom"/>
</dbReference>
<evidence type="ECO:0000259" key="5">
    <source>
        <dbReference type="PROSITE" id="PS50887"/>
    </source>
</evidence>
<comment type="caution">
    <text evidence="6">The sequence shown here is derived from an EMBL/GenBank/DDBJ whole genome shotgun (WGS) entry which is preliminary data.</text>
</comment>
<dbReference type="PANTHER" id="PTHR33121">
    <property type="entry name" value="CYCLIC DI-GMP PHOSPHODIESTERASE PDEF"/>
    <property type="match status" value="1"/>
</dbReference>
<evidence type="ECO:0000313" key="6">
    <source>
        <dbReference type="EMBL" id="OEJ76206.1"/>
    </source>
</evidence>
<accession>A0A1E5QNF1</accession>
<dbReference type="InterPro" id="IPR001789">
    <property type="entry name" value="Sig_transdc_resp-reg_receiver"/>
</dbReference>
<dbReference type="STRING" id="1781255.BH720_06285"/>
<dbReference type="PROSITE" id="PS50887">
    <property type="entry name" value="GGDEF"/>
    <property type="match status" value="1"/>
</dbReference>
<dbReference type="SUPFAM" id="SSF141868">
    <property type="entry name" value="EAL domain-like"/>
    <property type="match status" value="1"/>
</dbReference>
<feature type="coiled-coil region" evidence="2">
    <location>
        <begin position="125"/>
        <end position="175"/>
    </location>
</feature>
<dbReference type="SMART" id="SM00052">
    <property type="entry name" value="EAL"/>
    <property type="match status" value="1"/>
</dbReference>
<dbReference type="CDD" id="cd01949">
    <property type="entry name" value="GGDEF"/>
    <property type="match status" value="1"/>
</dbReference>
<dbReference type="AlphaFoldDB" id="A0A1E5QNF1"/>
<sequence length="619" mass="70250">MISVQIGIDSEDILIVDDTPENLRLLSTMLTKQGYHVRKALSGPMALTAVQAAQPRLILLDIMMPHVNGYEVCQQLKADPKTAEIPVIFLSALNDTFDKVKAFEVGGADYITKPFQFEEVLARVRNQLALRAATLQNQLLNAQLEARVRERTHQLEKMNQDLQREVNQRQILQEQLLKMALHDALTGLPNRVLLMQRLEEALARMKAEQEFQFAVLFLDCDRFKVVNDSLGHLVGDEILMALARRLEQVLTPEHLIARLGGDEFAILLNDITGLIDATQVASHILQELTRPFELPQREIFLNASIGITLANPSYDKPEHILRDADTAMYRAKLLGKGQYHVFDPTLHDAALKVLQLETDLRRSLERQELCLHYQPIISLKTGKVVGFEALVRWLHPQQGLISPMAFIPIAEETGFIREIDLWGLQEACRQLKQWQAQFAQNHDEYLRCDPQQLTVSVNLSARLFADANLVWEIDRVLDATQMNPQNLKLEITESAIMNHPQAAKEIMEKLRDRQIQLCIDDFGTGYSSLSYLHHFPVDTLKIDRSFVSRLTSSPHNLGLVPTIIKIAQTMNLRAIAEGIETAEQLFQLQQLNCELGQGYFFSRPLESQQATIFLTTPAV</sequence>
<dbReference type="PROSITE" id="PS50883">
    <property type="entry name" value="EAL"/>
    <property type="match status" value="1"/>
</dbReference>
<name>A0A1E5QNF1_9CYAN</name>
<evidence type="ECO:0000259" key="3">
    <source>
        <dbReference type="PROSITE" id="PS50110"/>
    </source>
</evidence>
<dbReference type="InterPro" id="IPR029787">
    <property type="entry name" value="Nucleotide_cyclase"/>
</dbReference>
<dbReference type="SMART" id="SM00448">
    <property type="entry name" value="REC"/>
    <property type="match status" value="1"/>
</dbReference>
<proteinExistence type="predicted"/>
<feature type="domain" description="GGDEF" evidence="5">
    <location>
        <begin position="211"/>
        <end position="344"/>
    </location>
</feature>
<protein>
    <submittedName>
        <fullName evidence="6">Diguanylate phosphodiesterase</fullName>
    </submittedName>
</protein>
<dbReference type="GO" id="GO:0000160">
    <property type="term" value="P:phosphorelay signal transduction system"/>
    <property type="evidence" value="ECO:0007669"/>
    <property type="project" value="InterPro"/>
</dbReference>
<dbReference type="RefSeq" id="WP_069966364.1">
    <property type="nucleotide sequence ID" value="NZ_CM124774.1"/>
</dbReference>
<feature type="domain" description="EAL" evidence="4">
    <location>
        <begin position="353"/>
        <end position="618"/>
    </location>
</feature>
<dbReference type="Gene3D" id="3.40.50.2300">
    <property type="match status" value="1"/>
</dbReference>